<dbReference type="EMBL" id="CP011391">
    <property type="protein sequence ID" value="AMK55486.1"/>
    <property type="molecule type" value="Genomic_DNA"/>
</dbReference>
<gene>
    <name evidence="1" type="ORF">AALO17_23520</name>
</gene>
<evidence type="ECO:0000313" key="2">
    <source>
        <dbReference type="Proteomes" id="UP000069771"/>
    </source>
</evidence>
<dbReference type="Proteomes" id="UP000069771">
    <property type="component" value="Chromosome"/>
</dbReference>
<dbReference type="AlphaFoldDB" id="A0A140DXV9"/>
<accession>A0A140DXV9</accession>
<protein>
    <submittedName>
        <fullName evidence="1">Uncharacterized protein</fullName>
    </submittedName>
</protein>
<keyword evidence="2" id="KW-1185">Reference proteome</keyword>
<sequence length="40" mass="4402">MNLVIAVAIWSVFVIVANRYDQGVEADEAEDTGLSDFDLD</sequence>
<proteinExistence type="predicted"/>
<dbReference type="RefSeq" id="WP_257721846.1">
    <property type="nucleotide sequence ID" value="NZ_CANASY010000021.1"/>
</dbReference>
<dbReference type="GeneID" id="78479372"/>
<reference evidence="1 2" key="1">
    <citation type="journal article" date="2016" name="Gut Pathog.">
        <title>Whole genome sequencing of "Faecalibaculum rodentium" ALO17, isolated from C57BL/6J laboratory mouse feces.</title>
        <authorList>
            <person name="Lim S."/>
            <person name="Chang D.H."/>
            <person name="Ahn S."/>
            <person name="Kim B.C."/>
        </authorList>
    </citation>
    <scope>NUCLEOTIDE SEQUENCE [LARGE SCALE GENOMIC DNA]</scope>
    <source>
        <strain evidence="1 2">Alo17</strain>
    </source>
</reference>
<dbReference type="KEGG" id="fro:AALO17_23520"/>
<name>A0A140DXV9_9FIRM</name>
<organism evidence="1 2">
    <name type="scientific">Faecalibaculum rodentium</name>
    <dbReference type="NCBI Taxonomy" id="1702221"/>
    <lineage>
        <taxon>Bacteria</taxon>
        <taxon>Bacillati</taxon>
        <taxon>Bacillota</taxon>
        <taxon>Erysipelotrichia</taxon>
        <taxon>Erysipelotrichales</taxon>
        <taxon>Erysipelotrichaceae</taxon>
        <taxon>Faecalibaculum</taxon>
    </lineage>
</organism>
<evidence type="ECO:0000313" key="1">
    <source>
        <dbReference type="EMBL" id="AMK55486.1"/>
    </source>
</evidence>
<dbReference type="STRING" id="1702221.AALO17_23520"/>